<dbReference type="CDD" id="cd16917">
    <property type="entry name" value="HATPase_UhpB-NarQ-NarX-like"/>
    <property type="match status" value="1"/>
</dbReference>
<proteinExistence type="predicted"/>
<dbReference type="EMBL" id="LT629757">
    <property type="protein sequence ID" value="SDS30339.1"/>
    <property type="molecule type" value="Genomic_DNA"/>
</dbReference>
<dbReference type="SMART" id="SM00065">
    <property type="entry name" value="GAF"/>
    <property type="match status" value="1"/>
</dbReference>
<dbReference type="GO" id="GO:0016020">
    <property type="term" value="C:membrane"/>
    <property type="evidence" value="ECO:0007669"/>
    <property type="project" value="InterPro"/>
</dbReference>
<dbReference type="InterPro" id="IPR050482">
    <property type="entry name" value="Sensor_HK_TwoCompSys"/>
</dbReference>
<evidence type="ECO:0000313" key="6">
    <source>
        <dbReference type="Proteomes" id="UP000198859"/>
    </source>
</evidence>
<dbReference type="Pfam" id="PF13185">
    <property type="entry name" value="GAF_2"/>
    <property type="match status" value="1"/>
</dbReference>
<feature type="domain" description="GAF" evidence="4">
    <location>
        <begin position="46"/>
        <end position="195"/>
    </location>
</feature>
<dbReference type="RefSeq" id="WP_231917108.1">
    <property type="nucleotide sequence ID" value="NZ_LT629757.1"/>
</dbReference>
<dbReference type="InterPro" id="IPR036890">
    <property type="entry name" value="HATPase_C_sf"/>
</dbReference>
<accession>A0A1H1R5X1</accession>
<dbReference type="InterPro" id="IPR003018">
    <property type="entry name" value="GAF"/>
</dbReference>
<dbReference type="Proteomes" id="UP000198859">
    <property type="component" value="Chromosome I"/>
</dbReference>
<dbReference type="InterPro" id="IPR003594">
    <property type="entry name" value="HATPase_dom"/>
</dbReference>
<evidence type="ECO:0000256" key="2">
    <source>
        <dbReference type="ARBA" id="ARBA00022777"/>
    </source>
</evidence>
<dbReference type="Gene3D" id="3.30.565.10">
    <property type="entry name" value="Histidine kinase-like ATPase, C-terminal domain"/>
    <property type="match status" value="1"/>
</dbReference>
<evidence type="ECO:0000313" key="5">
    <source>
        <dbReference type="EMBL" id="SDS30339.1"/>
    </source>
</evidence>
<dbReference type="InterPro" id="IPR029016">
    <property type="entry name" value="GAF-like_dom_sf"/>
</dbReference>
<keyword evidence="2 5" id="KW-0418">Kinase</keyword>
<sequence>MTGAIEQENFEELLREVLRRVHGVLDEQARWELLLEAVVTMAADLSLDGLLEHIVGIAGQLAGARYAALGVLDTGSGRRLRTFVHHGIDAEGAATIGELPSGHGLLGLIIDRPEPLRLHDIAEHAASYGFPADHPPMHSFLGVPVRIRDRVFGNLYLTEKQGGGEFTAEDERIVVALAAAAGVAVENAQLYEEARRRELWLSATAEITGLLSGPVHGTEALQVVVDRALEVSGASAVWLLTDGVGAERRTGPGVEPMSVRVAAETGAASPAPVSSEVAEQVASGGVPRRVENSLLVPFAAAGAGAGVLVLHWAQGGQNGQAAEDLDPALPASFAEQAALALRVASSHRDREQLAVFEDRDRIGRDLHDVIIQRLFAIGLSLQGSSRLADDPVLRERLEGAVDELDSTIKNIRSTIFELGGSSDDVQAEVTRLVRRAAETLGFRPSLAFEGPVRTRIGADVVPDLLAVLTEALSNVARHSGAARVSVLLSARDADLVLEVVDDGCGVPSHVDESGLHNMRERARARGGTLHVEPAAGGGDGSAPAGTRLRWQVPLG</sequence>
<evidence type="ECO:0000256" key="1">
    <source>
        <dbReference type="ARBA" id="ARBA00022679"/>
    </source>
</evidence>
<dbReference type="STRING" id="642780.SAMN04488570_1583"/>
<evidence type="ECO:0000259" key="4">
    <source>
        <dbReference type="SMART" id="SM00065"/>
    </source>
</evidence>
<dbReference type="PANTHER" id="PTHR24421:SF56">
    <property type="entry name" value="OXYGEN SENSOR HISTIDINE KINASE RESPONSE REGULATOR DOST"/>
    <property type="match status" value="1"/>
</dbReference>
<dbReference type="PANTHER" id="PTHR24421">
    <property type="entry name" value="NITRATE/NITRITE SENSOR PROTEIN NARX-RELATED"/>
    <property type="match status" value="1"/>
</dbReference>
<dbReference type="SUPFAM" id="SSF55874">
    <property type="entry name" value="ATPase domain of HSP90 chaperone/DNA topoisomerase II/histidine kinase"/>
    <property type="match status" value="1"/>
</dbReference>
<keyword evidence="3" id="KW-0902">Two-component regulatory system</keyword>
<gene>
    <name evidence="5" type="ORF">SAMN04488570_1583</name>
</gene>
<reference evidence="6" key="1">
    <citation type="submission" date="2016-10" db="EMBL/GenBank/DDBJ databases">
        <authorList>
            <person name="Varghese N."/>
            <person name="Submissions S."/>
        </authorList>
    </citation>
    <scope>NUCLEOTIDE SEQUENCE [LARGE SCALE GENOMIC DNA]</scope>
    <source>
        <strain evidence="6">DSM 22127</strain>
    </source>
</reference>
<keyword evidence="6" id="KW-1185">Reference proteome</keyword>
<dbReference type="Gene3D" id="1.20.5.1930">
    <property type="match status" value="1"/>
</dbReference>
<dbReference type="Gene3D" id="3.30.450.40">
    <property type="match status" value="2"/>
</dbReference>
<protein>
    <submittedName>
        <fullName evidence="5">Histidine kinase</fullName>
    </submittedName>
</protein>
<dbReference type="AlphaFoldDB" id="A0A1H1R5X1"/>
<dbReference type="Pfam" id="PF02518">
    <property type="entry name" value="HATPase_c"/>
    <property type="match status" value="1"/>
</dbReference>
<evidence type="ECO:0000256" key="3">
    <source>
        <dbReference type="ARBA" id="ARBA00023012"/>
    </source>
</evidence>
<dbReference type="Pfam" id="PF07730">
    <property type="entry name" value="HisKA_3"/>
    <property type="match status" value="1"/>
</dbReference>
<name>A0A1H1R5X1_9ACTN</name>
<dbReference type="GO" id="GO:0000155">
    <property type="term" value="F:phosphorelay sensor kinase activity"/>
    <property type="evidence" value="ECO:0007669"/>
    <property type="project" value="InterPro"/>
</dbReference>
<dbReference type="SUPFAM" id="SSF55781">
    <property type="entry name" value="GAF domain-like"/>
    <property type="match status" value="2"/>
</dbReference>
<keyword evidence="1" id="KW-0808">Transferase</keyword>
<dbReference type="InterPro" id="IPR011712">
    <property type="entry name" value="Sig_transdc_His_kin_sub3_dim/P"/>
</dbReference>
<dbReference type="GO" id="GO:0046983">
    <property type="term" value="F:protein dimerization activity"/>
    <property type="evidence" value="ECO:0007669"/>
    <property type="project" value="InterPro"/>
</dbReference>
<organism evidence="5 6">
    <name type="scientific">Nocardioides scoriae</name>
    <dbReference type="NCBI Taxonomy" id="642780"/>
    <lineage>
        <taxon>Bacteria</taxon>
        <taxon>Bacillati</taxon>
        <taxon>Actinomycetota</taxon>
        <taxon>Actinomycetes</taxon>
        <taxon>Propionibacteriales</taxon>
        <taxon>Nocardioidaceae</taxon>
        <taxon>Nocardioides</taxon>
    </lineage>
</organism>